<dbReference type="CDD" id="cd04077">
    <property type="entry name" value="Peptidases_S8_PCSK9_ProteinaseK_like"/>
    <property type="match status" value="1"/>
</dbReference>
<feature type="active site" description="Charge relay system" evidence="5">
    <location>
        <position position="156"/>
    </location>
</feature>
<reference evidence="9" key="1">
    <citation type="submission" date="2016-02" db="EMBL/GenBank/DDBJ databases">
        <title>Draft genome sequence of Microdochium bolleyi, a fungal endophyte of beachgrass.</title>
        <authorList>
            <consortium name="DOE Joint Genome Institute"/>
            <person name="David A.S."/>
            <person name="May G."/>
            <person name="Haridas S."/>
            <person name="Lim J."/>
            <person name="Wang M."/>
            <person name="Labutti K."/>
            <person name="Lipzen A."/>
            <person name="Barry K."/>
            <person name="Grigoriev I.V."/>
        </authorList>
    </citation>
    <scope>NUCLEOTIDE SEQUENCE [LARGE SCALE GENOMIC DNA]</scope>
    <source>
        <strain evidence="9">J235TASD1</strain>
    </source>
</reference>
<dbReference type="InterPro" id="IPR023828">
    <property type="entry name" value="Peptidase_S8_Ser-AS"/>
</dbReference>
<name>A0A136ILK8_9PEZI</name>
<dbReference type="Proteomes" id="UP000070501">
    <property type="component" value="Unassembled WGS sequence"/>
</dbReference>
<feature type="active site" description="Charge relay system" evidence="5">
    <location>
        <position position="125"/>
    </location>
</feature>
<dbReference type="PROSITE" id="PS00138">
    <property type="entry name" value="SUBTILASE_SER"/>
    <property type="match status" value="1"/>
</dbReference>
<dbReference type="FunFam" id="3.40.50.200:FF:000014">
    <property type="entry name" value="Proteinase K"/>
    <property type="match status" value="1"/>
</dbReference>
<evidence type="ECO:0000256" key="4">
    <source>
        <dbReference type="ARBA" id="ARBA00022825"/>
    </source>
</evidence>
<feature type="active site" description="Charge relay system" evidence="5">
    <location>
        <position position="319"/>
    </location>
</feature>
<keyword evidence="2 5" id="KW-0645">Protease</keyword>
<dbReference type="PANTHER" id="PTHR43806:SF58">
    <property type="entry name" value="ALKALINE PROTEASE 1-RELATED"/>
    <property type="match status" value="1"/>
</dbReference>
<organism evidence="8 9">
    <name type="scientific">Microdochium bolleyi</name>
    <dbReference type="NCBI Taxonomy" id="196109"/>
    <lineage>
        <taxon>Eukaryota</taxon>
        <taxon>Fungi</taxon>
        <taxon>Dikarya</taxon>
        <taxon>Ascomycota</taxon>
        <taxon>Pezizomycotina</taxon>
        <taxon>Sordariomycetes</taxon>
        <taxon>Xylariomycetidae</taxon>
        <taxon>Xylariales</taxon>
        <taxon>Microdochiaceae</taxon>
        <taxon>Microdochium</taxon>
    </lineage>
</organism>
<evidence type="ECO:0000259" key="7">
    <source>
        <dbReference type="Pfam" id="PF00082"/>
    </source>
</evidence>
<sequence length="371" mass="38063">MAAPLEDTRAPLHVPRGATGNKYIIKMKPGAPNSMGIQAVKPEADIEFPNLGAFAATLDDEDVEQLRLNPQVAFLEKEGKMSIAAPVSQTGATWGIARLSSTNRGATTYTYDSTAGAGACVYVIDTGVEVGHPEFEGRASLVANTIDNDPKDVHGHGTHVSGTIASKTYGVAKKATIFGVKVFDAKGESDNSVIIAAMDFVLGNYKSKAAQCPKGFVVNMSLGGEVSQAIEDAAQALVNAGLAVVVAAGNGDPLTGRAVSVDTVSPARLKSLCTVGATDTNDKVGSFSNYGAAVDIHAPGVSIRSTTIGGRNGLNTGTSMATPHVAGLVAYYLGLGRTTPAKACDYVVSTALTGKITSLGANTKNLLAHIV</sequence>
<dbReference type="InterPro" id="IPR015500">
    <property type="entry name" value="Peptidase_S8_subtilisin-rel"/>
</dbReference>
<dbReference type="InterPro" id="IPR050131">
    <property type="entry name" value="Peptidase_S8_subtilisin-like"/>
</dbReference>
<dbReference type="InterPro" id="IPR000209">
    <property type="entry name" value="Peptidase_S8/S53_dom"/>
</dbReference>
<dbReference type="InParanoid" id="A0A136ILK8"/>
<dbReference type="STRING" id="196109.A0A136ILK8"/>
<proteinExistence type="inferred from homology"/>
<dbReference type="SUPFAM" id="SSF52743">
    <property type="entry name" value="Subtilisin-like"/>
    <property type="match status" value="1"/>
</dbReference>
<evidence type="ECO:0000256" key="5">
    <source>
        <dbReference type="PROSITE-ProRule" id="PRU01240"/>
    </source>
</evidence>
<dbReference type="EMBL" id="KQ964273">
    <property type="protein sequence ID" value="KXJ85846.1"/>
    <property type="molecule type" value="Genomic_DNA"/>
</dbReference>
<dbReference type="InterPro" id="IPR036852">
    <property type="entry name" value="Peptidase_S8/S53_dom_sf"/>
</dbReference>
<dbReference type="Gene3D" id="3.30.70.80">
    <property type="entry name" value="Peptidase S8 propeptide/proteinase inhibitor I9"/>
    <property type="match status" value="1"/>
</dbReference>
<dbReference type="PROSITE" id="PS51892">
    <property type="entry name" value="SUBTILASE"/>
    <property type="match status" value="1"/>
</dbReference>
<feature type="domain" description="Peptidase S8/S53" evidence="7">
    <location>
        <begin position="116"/>
        <end position="351"/>
    </location>
</feature>
<dbReference type="OrthoDB" id="206201at2759"/>
<dbReference type="SUPFAM" id="SSF54897">
    <property type="entry name" value="Protease propeptides/inhibitors"/>
    <property type="match status" value="1"/>
</dbReference>
<evidence type="ECO:0000313" key="8">
    <source>
        <dbReference type="EMBL" id="KXJ85846.1"/>
    </source>
</evidence>
<evidence type="ECO:0000313" key="9">
    <source>
        <dbReference type="Proteomes" id="UP000070501"/>
    </source>
</evidence>
<comment type="similarity">
    <text evidence="1 5 6">Belongs to the peptidase S8 family.</text>
</comment>
<accession>A0A136ILK8</accession>
<dbReference type="PRINTS" id="PR00723">
    <property type="entry name" value="SUBTILISIN"/>
</dbReference>
<dbReference type="InterPro" id="IPR034193">
    <property type="entry name" value="PCSK9_ProteinaseK-like"/>
</dbReference>
<dbReference type="PROSITE" id="PS00136">
    <property type="entry name" value="SUBTILASE_ASP"/>
    <property type="match status" value="1"/>
</dbReference>
<dbReference type="InterPro" id="IPR037045">
    <property type="entry name" value="S8pro/Inhibitor_I9_sf"/>
</dbReference>
<dbReference type="Gene3D" id="3.40.50.200">
    <property type="entry name" value="Peptidase S8/S53 domain"/>
    <property type="match status" value="1"/>
</dbReference>
<protein>
    <submittedName>
        <fullName evidence="8">Cuticle-degrading protease</fullName>
    </submittedName>
</protein>
<dbReference type="PROSITE" id="PS00137">
    <property type="entry name" value="SUBTILASE_HIS"/>
    <property type="match status" value="1"/>
</dbReference>
<evidence type="ECO:0000256" key="3">
    <source>
        <dbReference type="ARBA" id="ARBA00022801"/>
    </source>
</evidence>
<keyword evidence="3 5" id="KW-0378">Hydrolase</keyword>
<evidence type="ECO:0000256" key="6">
    <source>
        <dbReference type="RuleBase" id="RU003355"/>
    </source>
</evidence>
<evidence type="ECO:0000256" key="2">
    <source>
        <dbReference type="ARBA" id="ARBA00022670"/>
    </source>
</evidence>
<gene>
    <name evidence="8" type="ORF">Micbo1qcDRAFT_127212</name>
</gene>
<dbReference type="GO" id="GO:0005576">
    <property type="term" value="C:extracellular region"/>
    <property type="evidence" value="ECO:0007669"/>
    <property type="project" value="UniProtKB-ARBA"/>
</dbReference>
<evidence type="ECO:0000256" key="1">
    <source>
        <dbReference type="ARBA" id="ARBA00011073"/>
    </source>
</evidence>
<keyword evidence="4 5" id="KW-0720">Serine protease</keyword>
<dbReference type="PANTHER" id="PTHR43806">
    <property type="entry name" value="PEPTIDASE S8"/>
    <property type="match status" value="1"/>
</dbReference>
<keyword evidence="9" id="KW-1185">Reference proteome</keyword>
<dbReference type="Pfam" id="PF00082">
    <property type="entry name" value="Peptidase_S8"/>
    <property type="match status" value="1"/>
</dbReference>
<dbReference type="InterPro" id="IPR022398">
    <property type="entry name" value="Peptidase_S8_His-AS"/>
</dbReference>
<dbReference type="GO" id="GO:0004252">
    <property type="term" value="F:serine-type endopeptidase activity"/>
    <property type="evidence" value="ECO:0007669"/>
    <property type="project" value="UniProtKB-UniRule"/>
</dbReference>
<dbReference type="GO" id="GO:0006508">
    <property type="term" value="P:proteolysis"/>
    <property type="evidence" value="ECO:0007669"/>
    <property type="project" value="UniProtKB-KW"/>
</dbReference>
<dbReference type="AlphaFoldDB" id="A0A136ILK8"/>
<dbReference type="InterPro" id="IPR023827">
    <property type="entry name" value="Peptidase_S8_Asp-AS"/>
</dbReference>